<reference evidence="3" key="1">
    <citation type="submission" date="2022-11" db="UniProtKB">
        <authorList>
            <consortium name="WormBaseParasite"/>
        </authorList>
    </citation>
    <scope>IDENTIFICATION</scope>
</reference>
<sequence>MMHDLPGEMEKKIRQAEQSILKIEKEMEEYVKSLIEEKNVAAIVEKRPFKLEEVRRTPIGINPYWYTAPQKNSQPEAVKPLAIVAGAKKDVFAQQFHLDARLLQYEMEIEKKLEKLDIFESREKENLRLTKVLDDLKNKLNNTKKQKRAIEIEISDVRALSVTEFGKIGQVRYKLMYNELNLMMQIVNGTEKSLKYHLQYKELKIFCEIDADFEMVERKIRELDYLLKLAIKDVEDTGKMIETSKNNENLRKESKLFKGKVLLIKSKLDFEKEEAVRLKKIEEKQEELTKIEDSLQENEIVLFNTVSAAMKQKELEEKQAIEKLLQMITQDLENRKKIC</sequence>
<keyword evidence="2" id="KW-1185">Reference proteome</keyword>
<keyword evidence="1" id="KW-0175">Coiled coil</keyword>
<name>A0A915DHW2_9BILA</name>
<proteinExistence type="predicted"/>
<evidence type="ECO:0000256" key="1">
    <source>
        <dbReference type="SAM" id="Coils"/>
    </source>
</evidence>
<evidence type="ECO:0000313" key="2">
    <source>
        <dbReference type="Proteomes" id="UP000887574"/>
    </source>
</evidence>
<dbReference type="WBParaSite" id="jg19661">
    <property type="protein sequence ID" value="jg19661"/>
    <property type="gene ID" value="jg19661"/>
</dbReference>
<evidence type="ECO:0000313" key="3">
    <source>
        <dbReference type="WBParaSite" id="jg19661"/>
    </source>
</evidence>
<accession>A0A915DHW2</accession>
<protein>
    <submittedName>
        <fullName evidence="3">Uncharacterized protein</fullName>
    </submittedName>
</protein>
<dbReference type="Proteomes" id="UP000887574">
    <property type="component" value="Unplaced"/>
</dbReference>
<feature type="coiled-coil region" evidence="1">
    <location>
        <begin position="102"/>
        <end position="160"/>
    </location>
</feature>
<organism evidence="2 3">
    <name type="scientific">Ditylenchus dipsaci</name>
    <dbReference type="NCBI Taxonomy" id="166011"/>
    <lineage>
        <taxon>Eukaryota</taxon>
        <taxon>Metazoa</taxon>
        <taxon>Ecdysozoa</taxon>
        <taxon>Nematoda</taxon>
        <taxon>Chromadorea</taxon>
        <taxon>Rhabditida</taxon>
        <taxon>Tylenchina</taxon>
        <taxon>Tylenchomorpha</taxon>
        <taxon>Sphaerularioidea</taxon>
        <taxon>Anguinidae</taxon>
        <taxon>Anguininae</taxon>
        <taxon>Ditylenchus</taxon>
    </lineage>
</organism>
<dbReference type="AlphaFoldDB" id="A0A915DHW2"/>